<dbReference type="NCBIfam" id="TIGR03969">
    <property type="entry name" value="mycofactocin"/>
    <property type="match status" value="1"/>
</dbReference>
<dbReference type="EMBL" id="AP019377">
    <property type="protein sequence ID" value="BBH95437.1"/>
    <property type="molecule type" value="Genomic_DNA"/>
</dbReference>
<protein>
    <recommendedName>
        <fullName evidence="3">Mycofactocin</fullName>
    </recommendedName>
</protein>
<name>A0A455T7L0_9CHLR</name>
<evidence type="ECO:0000313" key="2">
    <source>
        <dbReference type="EMBL" id="BBH95437.1"/>
    </source>
</evidence>
<proteinExistence type="predicted"/>
<dbReference type="AlphaFoldDB" id="A0A455T7L0"/>
<gene>
    <name evidence="2" type="ORF">KTA_36360</name>
</gene>
<accession>A0A455T7L0</accession>
<evidence type="ECO:0008006" key="3">
    <source>
        <dbReference type="Google" id="ProtNLM"/>
    </source>
</evidence>
<reference evidence="2" key="1">
    <citation type="submission" date="2018-12" db="EMBL/GenBank/DDBJ databases">
        <title>Novel natural products biosynthetic potential of the class Ktedonobacteria.</title>
        <authorList>
            <person name="Zheng Y."/>
            <person name="Saitou A."/>
            <person name="Wang C.M."/>
            <person name="Toyoda A."/>
            <person name="Minakuchi Y."/>
            <person name="Sekiguchi Y."/>
            <person name="Ueda K."/>
            <person name="Takano H."/>
            <person name="Sakai Y."/>
            <person name="Yokota A."/>
            <person name="Yabe S."/>
        </authorList>
    </citation>
    <scope>NUCLEOTIDE SEQUENCE</scope>
    <source>
        <strain evidence="2">A3-2</strain>
    </source>
</reference>
<feature type="region of interest" description="Disordered" evidence="1">
    <location>
        <begin position="1"/>
        <end position="40"/>
    </location>
</feature>
<evidence type="ECO:0000256" key="1">
    <source>
        <dbReference type="SAM" id="MobiDB-lite"/>
    </source>
</evidence>
<organism evidence="2">
    <name type="scientific">Thermogemmatispora argillosa</name>
    <dbReference type="NCBI Taxonomy" id="2045280"/>
    <lineage>
        <taxon>Bacteria</taxon>
        <taxon>Bacillati</taxon>
        <taxon>Chloroflexota</taxon>
        <taxon>Ktedonobacteria</taxon>
        <taxon>Thermogemmatisporales</taxon>
        <taxon>Thermogemmatisporaceae</taxon>
        <taxon>Thermogemmatispora</taxon>
    </lineage>
</organism>
<feature type="compositionally biased region" description="Low complexity" evidence="1">
    <location>
        <begin position="10"/>
        <end position="38"/>
    </location>
</feature>
<sequence length="69" mass="7721">MEQLFEHNRSVSQAEQAEVSQQEPTVSLSLSGEQSLSSIPESAIELDEEEFEEELIIEDFTIDGICGVY</sequence>
<dbReference type="InterPro" id="IPR023988">
    <property type="entry name" value="MftA"/>
</dbReference>